<reference evidence="1 2" key="1">
    <citation type="submission" date="2014-04" db="EMBL/GenBank/DDBJ databases">
        <authorList>
            <consortium name="DOE Joint Genome Institute"/>
            <person name="Kuo A."/>
            <person name="Kohler A."/>
            <person name="Costa M.D."/>
            <person name="Nagy L.G."/>
            <person name="Floudas D."/>
            <person name="Copeland A."/>
            <person name="Barry K.W."/>
            <person name="Cichocki N."/>
            <person name="Veneault-Fourrey C."/>
            <person name="LaButti K."/>
            <person name="Lindquist E.A."/>
            <person name="Lipzen A."/>
            <person name="Lundell T."/>
            <person name="Morin E."/>
            <person name="Murat C."/>
            <person name="Sun H."/>
            <person name="Tunlid A."/>
            <person name="Henrissat B."/>
            <person name="Grigoriev I.V."/>
            <person name="Hibbett D.S."/>
            <person name="Martin F."/>
            <person name="Nordberg H.P."/>
            <person name="Cantor M.N."/>
            <person name="Hua S.X."/>
        </authorList>
    </citation>
    <scope>NUCLEOTIDE SEQUENCE [LARGE SCALE GENOMIC DNA]</scope>
    <source>
        <strain evidence="1 2">Marx 270</strain>
    </source>
</reference>
<dbReference type="AlphaFoldDB" id="A0A0C3P8I2"/>
<evidence type="ECO:0000313" key="1">
    <source>
        <dbReference type="EMBL" id="KIO09775.1"/>
    </source>
</evidence>
<dbReference type="HOGENOM" id="CLU_2997389_0_0_1"/>
<evidence type="ECO:0000313" key="2">
    <source>
        <dbReference type="Proteomes" id="UP000054217"/>
    </source>
</evidence>
<dbReference type="InParanoid" id="A0A0C3P8I2"/>
<protein>
    <submittedName>
        <fullName evidence="1">Uncharacterized protein</fullName>
    </submittedName>
</protein>
<keyword evidence="2" id="KW-1185">Reference proteome</keyword>
<accession>A0A0C3P8I2</accession>
<dbReference type="EMBL" id="KN831954">
    <property type="protein sequence ID" value="KIO09775.1"/>
    <property type="molecule type" value="Genomic_DNA"/>
</dbReference>
<dbReference type="Proteomes" id="UP000054217">
    <property type="component" value="Unassembled WGS sequence"/>
</dbReference>
<reference evidence="2" key="2">
    <citation type="submission" date="2015-01" db="EMBL/GenBank/DDBJ databases">
        <title>Evolutionary Origins and Diversification of the Mycorrhizal Mutualists.</title>
        <authorList>
            <consortium name="DOE Joint Genome Institute"/>
            <consortium name="Mycorrhizal Genomics Consortium"/>
            <person name="Kohler A."/>
            <person name="Kuo A."/>
            <person name="Nagy L.G."/>
            <person name="Floudas D."/>
            <person name="Copeland A."/>
            <person name="Barry K.W."/>
            <person name="Cichocki N."/>
            <person name="Veneault-Fourrey C."/>
            <person name="LaButti K."/>
            <person name="Lindquist E.A."/>
            <person name="Lipzen A."/>
            <person name="Lundell T."/>
            <person name="Morin E."/>
            <person name="Murat C."/>
            <person name="Riley R."/>
            <person name="Ohm R."/>
            <person name="Sun H."/>
            <person name="Tunlid A."/>
            <person name="Henrissat B."/>
            <person name="Grigoriev I.V."/>
            <person name="Hibbett D.S."/>
            <person name="Martin F."/>
        </authorList>
    </citation>
    <scope>NUCLEOTIDE SEQUENCE [LARGE SCALE GENOMIC DNA]</scope>
    <source>
        <strain evidence="2">Marx 270</strain>
    </source>
</reference>
<gene>
    <name evidence="1" type="ORF">M404DRAFT_996644</name>
</gene>
<sequence length="57" mass="6802">MTTFRMHNLKVMPRSIKFVIVSPPKFIFNNPILPKHQSHARLPRAPQHKLLYFAHRI</sequence>
<proteinExistence type="predicted"/>
<name>A0A0C3P8I2_PISTI</name>
<organism evidence="1 2">
    <name type="scientific">Pisolithus tinctorius Marx 270</name>
    <dbReference type="NCBI Taxonomy" id="870435"/>
    <lineage>
        <taxon>Eukaryota</taxon>
        <taxon>Fungi</taxon>
        <taxon>Dikarya</taxon>
        <taxon>Basidiomycota</taxon>
        <taxon>Agaricomycotina</taxon>
        <taxon>Agaricomycetes</taxon>
        <taxon>Agaricomycetidae</taxon>
        <taxon>Boletales</taxon>
        <taxon>Sclerodermatineae</taxon>
        <taxon>Pisolithaceae</taxon>
        <taxon>Pisolithus</taxon>
    </lineage>
</organism>